<keyword evidence="2 6" id="KW-0808">Transferase</keyword>
<protein>
    <submittedName>
        <fullName evidence="6">Acyltransferase-domain-containing protein</fullName>
    </submittedName>
</protein>
<dbReference type="Pfam" id="PF01553">
    <property type="entry name" value="Acyltransferase"/>
    <property type="match status" value="1"/>
</dbReference>
<feature type="transmembrane region" description="Helical" evidence="4">
    <location>
        <begin position="154"/>
        <end position="174"/>
    </location>
</feature>
<reference evidence="6" key="1">
    <citation type="journal article" date="2020" name="Stud. Mycol.">
        <title>101 Dothideomycetes genomes: a test case for predicting lifestyles and emergence of pathogens.</title>
        <authorList>
            <person name="Haridas S."/>
            <person name="Albert R."/>
            <person name="Binder M."/>
            <person name="Bloem J."/>
            <person name="Labutti K."/>
            <person name="Salamov A."/>
            <person name="Andreopoulos B."/>
            <person name="Baker S."/>
            <person name="Barry K."/>
            <person name="Bills G."/>
            <person name="Bluhm B."/>
            <person name="Cannon C."/>
            <person name="Castanera R."/>
            <person name="Culley D."/>
            <person name="Daum C."/>
            <person name="Ezra D."/>
            <person name="Gonzalez J."/>
            <person name="Henrissat B."/>
            <person name="Kuo A."/>
            <person name="Liang C."/>
            <person name="Lipzen A."/>
            <person name="Lutzoni F."/>
            <person name="Magnuson J."/>
            <person name="Mondo S."/>
            <person name="Nolan M."/>
            <person name="Ohm R."/>
            <person name="Pangilinan J."/>
            <person name="Park H.-J."/>
            <person name="Ramirez L."/>
            <person name="Alfaro M."/>
            <person name="Sun H."/>
            <person name="Tritt A."/>
            <person name="Yoshinaga Y."/>
            <person name="Zwiers L.-H."/>
            <person name="Turgeon B."/>
            <person name="Goodwin S."/>
            <person name="Spatafora J."/>
            <person name="Crous P."/>
            <person name="Grigoriev I."/>
        </authorList>
    </citation>
    <scope>NUCLEOTIDE SEQUENCE</scope>
    <source>
        <strain evidence="6">Tuck. ex Michener</strain>
    </source>
</reference>
<dbReference type="Pfam" id="PF16076">
    <property type="entry name" value="Acyltransf_C"/>
    <property type="match status" value="1"/>
</dbReference>
<evidence type="ECO:0000256" key="4">
    <source>
        <dbReference type="SAM" id="Phobius"/>
    </source>
</evidence>
<dbReference type="PANTHER" id="PTHR10983">
    <property type="entry name" value="1-ACYLGLYCEROL-3-PHOSPHATE ACYLTRANSFERASE-RELATED"/>
    <property type="match status" value="1"/>
</dbReference>
<keyword evidence="7" id="KW-1185">Reference proteome</keyword>
<evidence type="ECO:0000256" key="2">
    <source>
        <dbReference type="ARBA" id="ARBA00022679"/>
    </source>
</evidence>
<dbReference type="InterPro" id="IPR002123">
    <property type="entry name" value="Plipid/glycerol_acylTrfase"/>
</dbReference>
<dbReference type="CDD" id="cd07990">
    <property type="entry name" value="LPLAT_LCLAT1-like"/>
    <property type="match status" value="1"/>
</dbReference>
<dbReference type="EMBL" id="ML991775">
    <property type="protein sequence ID" value="KAF2238681.1"/>
    <property type="molecule type" value="Genomic_DNA"/>
</dbReference>
<evidence type="ECO:0000313" key="6">
    <source>
        <dbReference type="EMBL" id="KAF2238681.1"/>
    </source>
</evidence>
<keyword evidence="4" id="KW-1133">Transmembrane helix</keyword>
<evidence type="ECO:0000256" key="1">
    <source>
        <dbReference type="ARBA" id="ARBA00008655"/>
    </source>
</evidence>
<feature type="domain" description="Phospholipid/glycerol acyltransferase" evidence="5">
    <location>
        <begin position="116"/>
        <end position="248"/>
    </location>
</feature>
<evidence type="ECO:0000256" key="3">
    <source>
        <dbReference type="ARBA" id="ARBA00023315"/>
    </source>
</evidence>
<dbReference type="GO" id="GO:0036149">
    <property type="term" value="P:phosphatidylinositol acyl-chain remodeling"/>
    <property type="evidence" value="ECO:0007669"/>
    <property type="project" value="TreeGrafter"/>
</dbReference>
<dbReference type="SMART" id="SM00563">
    <property type="entry name" value="PlsC"/>
    <property type="match status" value="1"/>
</dbReference>
<keyword evidence="4" id="KW-0472">Membrane</keyword>
<feature type="transmembrane region" description="Helical" evidence="4">
    <location>
        <begin position="128"/>
        <end position="148"/>
    </location>
</feature>
<keyword evidence="4" id="KW-0812">Transmembrane</keyword>
<dbReference type="SUPFAM" id="SSF69593">
    <property type="entry name" value="Glycerol-3-phosphate (1)-acyltransferase"/>
    <property type="match status" value="1"/>
</dbReference>
<name>A0A6A6HL25_VIRVR</name>
<proteinExistence type="inferred from homology"/>
<feature type="transmembrane region" description="Helical" evidence="4">
    <location>
        <begin position="29"/>
        <end position="48"/>
    </location>
</feature>
<comment type="similarity">
    <text evidence="1">Belongs to the 1-acyl-sn-glycerol-3-phosphate acyltransferase family.</text>
</comment>
<dbReference type="GO" id="GO:0005783">
    <property type="term" value="C:endoplasmic reticulum"/>
    <property type="evidence" value="ECO:0007669"/>
    <property type="project" value="TreeGrafter"/>
</dbReference>
<dbReference type="InterPro" id="IPR032098">
    <property type="entry name" value="Acyltransf_C"/>
</dbReference>
<evidence type="ECO:0000259" key="5">
    <source>
        <dbReference type="SMART" id="SM00563"/>
    </source>
</evidence>
<gene>
    <name evidence="6" type="ORF">EV356DRAFT_525547</name>
</gene>
<feature type="transmembrane region" description="Helical" evidence="4">
    <location>
        <begin position="380"/>
        <end position="401"/>
    </location>
</feature>
<organism evidence="6 7">
    <name type="scientific">Viridothelium virens</name>
    <name type="common">Speckled blister lichen</name>
    <name type="synonym">Trypethelium virens</name>
    <dbReference type="NCBI Taxonomy" id="1048519"/>
    <lineage>
        <taxon>Eukaryota</taxon>
        <taxon>Fungi</taxon>
        <taxon>Dikarya</taxon>
        <taxon>Ascomycota</taxon>
        <taxon>Pezizomycotina</taxon>
        <taxon>Dothideomycetes</taxon>
        <taxon>Dothideomycetes incertae sedis</taxon>
        <taxon>Trypetheliales</taxon>
        <taxon>Trypetheliaceae</taxon>
        <taxon>Viridothelium</taxon>
    </lineage>
</organism>
<keyword evidence="3 6" id="KW-0012">Acyltransferase</keyword>
<feature type="transmembrane region" description="Helical" evidence="4">
    <location>
        <begin position="60"/>
        <end position="79"/>
    </location>
</feature>
<dbReference type="OrthoDB" id="189226at2759"/>
<dbReference type="PANTHER" id="PTHR10983:SF16">
    <property type="entry name" value="LYSOCARDIOLIPIN ACYLTRANSFERASE 1"/>
    <property type="match status" value="1"/>
</dbReference>
<sequence length="404" mass="46947">MDATESIGAPRRHPAGPPRHNVLVQAIRLISFVIYFGGGCAVIHLGQLPLALSYFVNKDYFYAFMALCKQSFGILITTMTQWWSPTKIRISGDESVRGELRQTEDGRVECDFPYRLVMIANHQIYTEWIYLWWIAYTARMHGHFYIILKESLKQIPVLGWAMQLFGFIFLARNWERDRPRFQHRLRKLNSRHNGPMSGPEGLDPMWLLLFPEGTNLSANSRNSSEKWANKNGLRDFDHCLLPRATGLLFCLQELDRTLDYIYDCTIAYEGIPHGQFGEELFTLRGTYLEGRPPKSVNMHWRKFALPQIPLNDPKAFEQWLYERWKEKDDLLEYYQRTGNFPADEGKDKWNGAVSPDKVACGAGHIETEVRPARTREVLQILLPVAPIVLIYYLLRIIISWFRSG</sequence>
<evidence type="ECO:0000313" key="7">
    <source>
        <dbReference type="Proteomes" id="UP000800092"/>
    </source>
</evidence>
<accession>A0A6A6HL25</accession>
<dbReference type="Proteomes" id="UP000800092">
    <property type="component" value="Unassembled WGS sequence"/>
</dbReference>
<dbReference type="GO" id="GO:0016746">
    <property type="term" value="F:acyltransferase activity"/>
    <property type="evidence" value="ECO:0007669"/>
    <property type="project" value="UniProtKB-KW"/>
</dbReference>
<dbReference type="AlphaFoldDB" id="A0A6A6HL25"/>